<dbReference type="AlphaFoldDB" id="A0A5D4NV63"/>
<evidence type="ECO:0000256" key="1">
    <source>
        <dbReference type="ARBA" id="ARBA00004196"/>
    </source>
</evidence>
<sequence>MKKKKRSIMRTIILLILLSAVTYTLYANLYNKDELNKVRVNDQAPNFTLPSIDGEKVNASGFEGKALLINFWGSWCGPCKNEMPAIEEAYNQYKDDGFEVLTINIRESEFAVKKFLESNNLSLPVVMDKEAEVYDAYAVRNLPASFFVTPEGKVNRIYQGEMTRKEIDKWVNEILPRESL</sequence>
<comment type="caution">
    <text evidence="7">The sequence shown here is derived from an EMBL/GenBank/DDBJ whole genome shotgun (WGS) entry which is preliminary data.</text>
</comment>
<dbReference type="NCBIfam" id="NF002854">
    <property type="entry name" value="PRK03147.1"/>
    <property type="match status" value="1"/>
</dbReference>
<evidence type="ECO:0000256" key="2">
    <source>
        <dbReference type="ARBA" id="ARBA00022748"/>
    </source>
</evidence>
<dbReference type="CDD" id="cd02966">
    <property type="entry name" value="TlpA_like_family"/>
    <property type="match status" value="1"/>
</dbReference>
<evidence type="ECO:0000256" key="5">
    <source>
        <dbReference type="ARBA" id="ARBA00023284"/>
    </source>
</evidence>
<dbReference type="EMBL" id="VTEI01000005">
    <property type="protein sequence ID" value="TYS16622.1"/>
    <property type="molecule type" value="Genomic_DNA"/>
</dbReference>
<keyword evidence="4" id="KW-1015">Disulfide bond</keyword>
<dbReference type="InterPro" id="IPR036249">
    <property type="entry name" value="Thioredoxin-like_sf"/>
</dbReference>
<evidence type="ECO:0000259" key="6">
    <source>
        <dbReference type="PROSITE" id="PS51352"/>
    </source>
</evidence>
<dbReference type="PANTHER" id="PTHR42852">
    <property type="entry name" value="THIOL:DISULFIDE INTERCHANGE PROTEIN DSBE"/>
    <property type="match status" value="1"/>
</dbReference>
<protein>
    <submittedName>
        <fullName evidence="7">Thiol-disulfide oxidoreductase ResA</fullName>
    </submittedName>
</protein>
<dbReference type="InterPro" id="IPR050553">
    <property type="entry name" value="Thioredoxin_ResA/DsbE_sf"/>
</dbReference>
<dbReference type="OrthoDB" id="25753at2"/>
<gene>
    <name evidence="7" type="primary">resA</name>
    <name evidence="7" type="ORF">FZC78_11565</name>
</gene>
<keyword evidence="3" id="KW-0812">Transmembrane</keyword>
<evidence type="ECO:0000313" key="7">
    <source>
        <dbReference type="EMBL" id="TYS16622.1"/>
    </source>
</evidence>
<name>A0A5D4NV63_9BACI</name>
<proteinExistence type="predicted"/>
<feature type="domain" description="Thioredoxin" evidence="6">
    <location>
        <begin position="38"/>
        <end position="176"/>
    </location>
</feature>
<dbReference type="Gene3D" id="3.40.30.10">
    <property type="entry name" value="Glutaredoxin"/>
    <property type="match status" value="1"/>
</dbReference>
<evidence type="ECO:0000256" key="4">
    <source>
        <dbReference type="ARBA" id="ARBA00023157"/>
    </source>
</evidence>
<organism evidence="7 8">
    <name type="scientific">Rossellomorea vietnamensis</name>
    <dbReference type="NCBI Taxonomy" id="218284"/>
    <lineage>
        <taxon>Bacteria</taxon>
        <taxon>Bacillati</taxon>
        <taxon>Bacillota</taxon>
        <taxon>Bacilli</taxon>
        <taxon>Bacillales</taxon>
        <taxon>Bacillaceae</taxon>
        <taxon>Rossellomorea</taxon>
    </lineage>
</organism>
<dbReference type="PROSITE" id="PS00194">
    <property type="entry name" value="THIOREDOXIN_1"/>
    <property type="match status" value="1"/>
</dbReference>
<dbReference type="GO" id="GO:0016209">
    <property type="term" value="F:antioxidant activity"/>
    <property type="evidence" value="ECO:0007669"/>
    <property type="project" value="InterPro"/>
</dbReference>
<dbReference type="PROSITE" id="PS51352">
    <property type="entry name" value="THIOREDOXIN_2"/>
    <property type="match status" value="1"/>
</dbReference>
<evidence type="ECO:0000313" key="8">
    <source>
        <dbReference type="Proteomes" id="UP000322267"/>
    </source>
</evidence>
<evidence type="ECO:0000256" key="3">
    <source>
        <dbReference type="ARBA" id="ARBA00022968"/>
    </source>
</evidence>
<dbReference type="InterPro" id="IPR017937">
    <property type="entry name" value="Thioredoxin_CS"/>
</dbReference>
<accession>A0A5D4NV63</accession>
<dbReference type="Proteomes" id="UP000322267">
    <property type="component" value="Unassembled WGS sequence"/>
</dbReference>
<dbReference type="GO" id="GO:0030313">
    <property type="term" value="C:cell envelope"/>
    <property type="evidence" value="ECO:0007669"/>
    <property type="project" value="UniProtKB-SubCell"/>
</dbReference>
<keyword evidence="5" id="KW-0676">Redox-active center</keyword>
<comment type="subcellular location">
    <subcellularLocation>
        <location evidence="1">Cell envelope</location>
    </subcellularLocation>
</comment>
<dbReference type="InterPro" id="IPR000866">
    <property type="entry name" value="AhpC/TSA"/>
</dbReference>
<dbReference type="Pfam" id="PF00578">
    <property type="entry name" value="AhpC-TSA"/>
    <property type="match status" value="1"/>
</dbReference>
<dbReference type="GO" id="GO:0017004">
    <property type="term" value="P:cytochrome complex assembly"/>
    <property type="evidence" value="ECO:0007669"/>
    <property type="project" value="UniProtKB-KW"/>
</dbReference>
<dbReference type="RefSeq" id="WP_148939859.1">
    <property type="nucleotide sequence ID" value="NZ_VTEI01000005.1"/>
</dbReference>
<keyword evidence="3" id="KW-0735">Signal-anchor</keyword>
<dbReference type="SUPFAM" id="SSF52833">
    <property type="entry name" value="Thioredoxin-like"/>
    <property type="match status" value="1"/>
</dbReference>
<dbReference type="GO" id="GO:0016491">
    <property type="term" value="F:oxidoreductase activity"/>
    <property type="evidence" value="ECO:0007669"/>
    <property type="project" value="InterPro"/>
</dbReference>
<reference evidence="7 8" key="1">
    <citation type="submission" date="2019-08" db="EMBL/GenBank/DDBJ databases">
        <title>Bacillus genomes from the desert of Cuatro Cienegas, Coahuila.</title>
        <authorList>
            <person name="Olmedo-Alvarez G."/>
        </authorList>
    </citation>
    <scope>NUCLEOTIDE SEQUENCE [LARGE SCALE GENOMIC DNA]</scope>
    <source>
        <strain evidence="7 8">CH34_1T</strain>
    </source>
</reference>
<dbReference type="PANTHER" id="PTHR42852:SF6">
    <property type="entry name" value="THIOL:DISULFIDE INTERCHANGE PROTEIN DSBE"/>
    <property type="match status" value="1"/>
</dbReference>
<dbReference type="InterPro" id="IPR013766">
    <property type="entry name" value="Thioredoxin_domain"/>
</dbReference>
<keyword evidence="2" id="KW-0201">Cytochrome c-type biogenesis</keyword>